<dbReference type="Gene3D" id="1.25.40.10">
    <property type="entry name" value="Tetratricopeptide repeat domain"/>
    <property type="match status" value="2"/>
</dbReference>
<dbReference type="InterPro" id="IPR027417">
    <property type="entry name" value="P-loop_NTPase"/>
</dbReference>
<dbReference type="SUPFAM" id="SSF50494">
    <property type="entry name" value="Trypsin-like serine proteases"/>
    <property type="match status" value="1"/>
</dbReference>
<comment type="caution">
    <text evidence="1">The sequence shown here is derived from an EMBL/GenBank/DDBJ whole genome shotgun (WGS) entry which is preliminary data.</text>
</comment>
<accession>A0A9W6QKI9</accession>
<reference evidence="1" key="1">
    <citation type="submission" date="2023-02" db="EMBL/GenBank/DDBJ databases">
        <title>Actinokineospora globicatena NBRC 15670.</title>
        <authorList>
            <person name="Ichikawa N."/>
            <person name="Sato H."/>
            <person name="Tonouchi N."/>
        </authorList>
    </citation>
    <scope>NUCLEOTIDE SEQUENCE</scope>
    <source>
        <strain evidence="1">NBRC 15670</strain>
    </source>
</reference>
<evidence type="ECO:0000313" key="2">
    <source>
        <dbReference type="Proteomes" id="UP001165042"/>
    </source>
</evidence>
<proteinExistence type="predicted"/>
<dbReference type="EMBL" id="BSSD01000002">
    <property type="protein sequence ID" value="GLW91350.1"/>
    <property type="molecule type" value="Genomic_DNA"/>
</dbReference>
<protein>
    <recommendedName>
        <fullName evidence="3">Tetratricopeptide repeat-containing protein</fullName>
    </recommendedName>
</protein>
<gene>
    <name evidence="1" type="ORF">Aglo03_21660</name>
</gene>
<dbReference type="InterPro" id="IPR011990">
    <property type="entry name" value="TPR-like_helical_dom_sf"/>
</dbReference>
<organism evidence="1 2">
    <name type="scientific">Actinokineospora globicatena</name>
    <dbReference type="NCBI Taxonomy" id="103729"/>
    <lineage>
        <taxon>Bacteria</taxon>
        <taxon>Bacillati</taxon>
        <taxon>Actinomycetota</taxon>
        <taxon>Actinomycetes</taxon>
        <taxon>Pseudonocardiales</taxon>
        <taxon>Pseudonocardiaceae</taxon>
        <taxon>Actinokineospora</taxon>
    </lineage>
</organism>
<dbReference type="Proteomes" id="UP001165042">
    <property type="component" value="Unassembled WGS sequence"/>
</dbReference>
<dbReference type="AlphaFoldDB" id="A0A9W6QKI9"/>
<keyword evidence="2" id="KW-1185">Reference proteome</keyword>
<evidence type="ECO:0000313" key="1">
    <source>
        <dbReference type="EMBL" id="GLW91350.1"/>
    </source>
</evidence>
<name>A0A9W6QKI9_9PSEU</name>
<evidence type="ECO:0008006" key="3">
    <source>
        <dbReference type="Google" id="ProtNLM"/>
    </source>
</evidence>
<sequence length="904" mass="97304">MRRDRAVGVWGPSGKPGSGCVVAPGLVLASAHVCGGVGSEVRVCRPGGALVLGEVVWSGTPGGRDDAVLVAVAGMTAPAVTWGRFATDRVAQECESWGAPDGVQRPGRPLEVRQASGLVNPGDRHVDNRYTVLVRGGPQAWGGMSGAGVFSGDVLIGVVAAHTSGDQLVVVPAYVLWADPGFRALVGADRLVGVEFDPLAMTSPDRVATPSALVLARHEIVPWQPRPELMAALHAWLSRPGPGVWLLHGPGGQGKTRLALQLGRELADWLVFWPAPEADPDALRVVADSRRPTLVVLDYAETRPKQLHALVRGNKVKLLLLARTDGEWWDSLPEIDDRVADSLAGATTHRLAPLTTTAGYRQVVTAYANALPRVDGFTTHPWPDIAAALPDRDDIDHALTLHLTALADLLDATAPPQRTTDHTAEARVLFHERRYWNKTAERIPALAALDRTTLHNAVTLLILAGLATPAEADPVLRTLPGLPTDPAPTIHALTRWFSTLYPPTAPDRAFDTPQPDRLAEHHAAHQVHTNPDLTTRLLTVATPAQAATLLVVLTRALSHTLHRESTAAHLTSLITAHPDILAQPALVLALAVESPTPFLAALRAIVLDPDTSTMTLFALGDALPESTQRLAHLAVDLCQRIVDECRVESNDNSPKVAMALSNLSTRLRWVGQWEQALTLISEAIGLFRNWVERGQVAHLGNLASCLNNFSAWAGESNMVEEGFRAIQEAVAIRRALSDVDRDGHLSLLAYNLNNFSNYLAMLDYKKEALAAAEEAVGLFRELVDREGDAHLRGLGVVLTTLSNRFGEVGRSSDGVSLALEAVTIYRELAENNIDALLPDLAKGLHNLGIRLGESGFPAEGLAVVSESSAIFRELADMHPQVYALEVEVSKELFDWLRELGDRGI</sequence>
<dbReference type="SUPFAM" id="SSF52540">
    <property type="entry name" value="P-loop containing nucleoside triphosphate hydrolases"/>
    <property type="match status" value="1"/>
</dbReference>
<dbReference type="InterPro" id="IPR009003">
    <property type="entry name" value="Peptidase_S1_PA"/>
</dbReference>
<dbReference type="SUPFAM" id="SSF48452">
    <property type="entry name" value="TPR-like"/>
    <property type="match status" value="1"/>
</dbReference>